<evidence type="ECO:0000256" key="5">
    <source>
        <dbReference type="ARBA" id="ARBA00049360"/>
    </source>
</evidence>
<proteinExistence type="inferred from homology"/>
<keyword evidence="2" id="KW-0547">Nucleotide-binding</keyword>
<accession>Q95UN9</accession>
<evidence type="ECO:0000313" key="7">
    <source>
        <dbReference type="EMBL" id="AAK98788.1"/>
    </source>
</evidence>
<protein>
    <submittedName>
        <fullName evidence="7">Actin I</fullName>
    </submittedName>
</protein>
<dbReference type="InterPro" id="IPR043129">
    <property type="entry name" value="ATPase_NBD"/>
</dbReference>
<dbReference type="GO" id="GO:0016787">
    <property type="term" value="F:hydrolase activity"/>
    <property type="evidence" value="ECO:0007669"/>
    <property type="project" value="UniProtKB-KW"/>
</dbReference>
<dbReference type="PANTHER" id="PTHR11937">
    <property type="entry name" value="ACTIN"/>
    <property type="match status" value="1"/>
</dbReference>
<dbReference type="SUPFAM" id="SSF53067">
    <property type="entry name" value="Actin-like ATPase domain"/>
    <property type="match status" value="2"/>
</dbReference>
<comment type="catalytic activity">
    <reaction evidence="5">
        <text>ATP + H2O = ADP + phosphate + H(+)</text>
        <dbReference type="Rhea" id="RHEA:13065"/>
        <dbReference type="ChEBI" id="CHEBI:15377"/>
        <dbReference type="ChEBI" id="CHEBI:15378"/>
        <dbReference type="ChEBI" id="CHEBI:30616"/>
        <dbReference type="ChEBI" id="CHEBI:43474"/>
        <dbReference type="ChEBI" id="CHEBI:456216"/>
    </reaction>
</comment>
<name>Q95UN9_9SPIT</name>
<keyword evidence="3" id="KW-0378">Hydrolase</keyword>
<dbReference type="FunFam" id="3.30.420.40:FF:000058">
    <property type="entry name" value="Putative actin-related protein 5"/>
    <property type="match status" value="1"/>
</dbReference>
<evidence type="ECO:0000256" key="1">
    <source>
        <dbReference type="ARBA" id="ARBA00006752"/>
    </source>
</evidence>
<dbReference type="SMART" id="SM00268">
    <property type="entry name" value="ACTIN"/>
    <property type="match status" value="1"/>
</dbReference>
<evidence type="ECO:0000256" key="4">
    <source>
        <dbReference type="ARBA" id="ARBA00022840"/>
    </source>
</evidence>
<dbReference type="Gene3D" id="3.90.640.10">
    <property type="entry name" value="Actin, Chain A, domain 4"/>
    <property type="match status" value="1"/>
</dbReference>
<dbReference type="EMBL" id="AY044841">
    <property type="protein sequence ID" value="AAK98788.1"/>
    <property type="molecule type" value="Genomic_DNA"/>
</dbReference>
<dbReference type="GO" id="GO:0005524">
    <property type="term" value="F:ATP binding"/>
    <property type="evidence" value="ECO:0007669"/>
    <property type="project" value="UniProtKB-KW"/>
</dbReference>
<evidence type="ECO:0000256" key="3">
    <source>
        <dbReference type="ARBA" id="ARBA00022801"/>
    </source>
</evidence>
<reference evidence="7" key="1">
    <citation type="submission" date="2001-07" db="EMBL/GenBank/DDBJ databases">
        <title>Macronuclear actin I gene in Holosticha polystylata.</title>
        <authorList>
            <person name="Hogan D.J."/>
            <person name="Prescott D.M."/>
        </authorList>
    </citation>
    <scope>NUCLEOTIDE SEQUENCE</scope>
</reference>
<evidence type="ECO:0000256" key="2">
    <source>
        <dbReference type="ARBA" id="ARBA00022741"/>
    </source>
</evidence>
<evidence type="ECO:0000256" key="6">
    <source>
        <dbReference type="RuleBase" id="RU000487"/>
    </source>
</evidence>
<dbReference type="FunFam" id="3.30.420.40:FF:000291">
    <property type="entry name" value="Actin, alpha skeletal muscle"/>
    <property type="match status" value="1"/>
</dbReference>
<dbReference type="InterPro" id="IPR004000">
    <property type="entry name" value="Actin"/>
</dbReference>
<sequence length="377" mass="42623">MSDESQQVCVIDSGSGMVKAGFSGEDDPRAIFSSIIGRPKYPRVFIGVEATDEYFGDEAQQKRGVLRITYPIEHGIVKNWDDMEKIWNHTFYVELRVSPNEHPVLLTEPPLNPKVHREKMTQIMFETFNVPCLYVSIQAVLSLYSAGRTTGIVRDSGDGVTHTVPIYEGFSIPHAVNRIQLAGRDLTQFMAKLLTERGYNFASSAELEIVRDIKEKTCFVALDYEASMKQALDSSSLEKTYELPDGKIITIGNARFRCPEFLFKPLEMNGKEYDSIQDLTYNSIQECDVDVRRELYQNIILSGGTTMFEGIGERLLKEIESRAPKSINVKVIASPDRRFAVWRGGSTLTSLTTFASMWITKEDYDEHGATIVHRKCI</sequence>
<dbReference type="Pfam" id="PF00022">
    <property type="entry name" value="Actin"/>
    <property type="match status" value="1"/>
</dbReference>
<dbReference type="PROSITE" id="PS00432">
    <property type="entry name" value="ACTINS_2"/>
    <property type="match status" value="1"/>
</dbReference>
<comment type="similarity">
    <text evidence="1 6">Belongs to the actin family.</text>
</comment>
<organism evidence="7">
    <name type="scientific">Holosticha polystylata</name>
    <dbReference type="NCBI Taxonomy" id="170499"/>
    <lineage>
        <taxon>Eukaryota</taxon>
        <taxon>Sar</taxon>
        <taxon>Alveolata</taxon>
        <taxon>Ciliophora</taxon>
        <taxon>Intramacronucleata</taxon>
        <taxon>Spirotrichea</taxon>
        <taxon>Stichotrichia</taxon>
        <taxon>Urostylida</taxon>
        <taxon>Holostichidae</taxon>
        <taxon>Holosticha</taxon>
    </lineage>
</organism>
<dbReference type="AlphaFoldDB" id="Q95UN9"/>
<dbReference type="FunFam" id="3.90.640.10:FF:000047">
    <property type="entry name" value="Actin, alpha skeletal muscle"/>
    <property type="match status" value="1"/>
</dbReference>
<dbReference type="PRINTS" id="PR00190">
    <property type="entry name" value="ACTIN"/>
</dbReference>
<dbReference type="Gene3D" id="3.30.420.40">
    <property type="match status" value="2"/>
</dbReference>
<keyword evidence="4" id="KW-0067">ATP-binding</keyword>
<dbReference type="InterPro" id="IPR004001">
    <property type="entry name" value="Actin_CS"/>
</dbReference>